<protein>
    <recommendedName>
        <fullName evidence="3">AbiJ-NTD3 domain-containing protein</fullName>
    </recommendedName>
</protein>
<comment type="caution">
    <text evidence="1">The sequence shown here is derived from an EMBL/GenBank/DDBJ whole genome shotgun (WGS) entry which is preliminary data.</text>
</comment>
<dbReference type="Proteomes" id="UP001501170">
    <property type="component" value="Unassembled WGS sequence"/>
</dbReference>
<sequence>MSDFFTSFGPSPFNLDVGDAPIPPQKVSVRTLGHAIEEALMYYTRVALETVLADELDLDWQQAEPPTTAESKRTLIAAYITGWGVPQMASLARRIVTELDIPDVYLTELTGLLATYDAGGGVHGATKYLIFAANGPKPQIVLRDAMNNDIEIVENAEYCLVLEDPIPAEGLRFSRLVTWWREREQLADAVTDRQVALTLHDRLRASLESDAERVVFDTYATRYKESFDIPALVPQVYLHYDPYHQRARRASSGTSPLTRQRMDFLLLFSDRRRVVIEVDGKHHYAHNEKASPELYAKMVAEDRRLRLAGYEVYRFGGAELFRETSKSMVGEFFEELSARMS</sequence>
<evidence type="ECO:0008006" key="3">
    <source>
        <dbReference type="Google" id="ProtNLM"/>
    </source>
</evidence>
<proteinExistence type="predicted"/>
<dbReference type="RefSeq" id="WP_346077792.1">
    <property type="nucleotide sequence ID" value="NZ_BAAARB010000045.1"/>
</dbReference>
<evidence type="ECO:0000313" key="2">
    <source>
        <dbReference type="Proteomes" id="UP001501170"/>
    </source>
</evidence>
<name>A0ABN3I4Z5_9ACTN</name>
<gene>
    <name evidence="1" type="ORF">GCM10009855_37450</name>
</gene>
<evidence type="ECO:0000313" key="1">
    <source>
        <dbReference type="EMBL" id="GAA2394707.1"/>
    </source>
</evidence>
<dbReference type="EMBL" id="BAAARB010000045">
    <property type="protein sequence ID" value="GAA2394707.1"/>
    <property type="molecule type" value="Genomic_DNA"/>
</dbReference>
<keyword evidence="2" id="KW-1185">Reference proteome</keyword>
<organism evidence="1 2">
    <name type="scientific">Gordonia cholesterolivorans</name>
    <dbReference type="NCBI Taxonomy" id="559625"/>
    <lineage>
        <taxon>Bacteria</taxon>
        <taxon>Bacillati</taxon>
        <taxon>Actinomycetota</taxon>
        <taxon>Actinomycetes</taxon>
        <taxon>Mycobacteriales</taxon>
        <taxon>Gordoniaceae</taxon>
        <taxon>Gordonia</taxon>
    </lineage>
</organism>
<reference evidence="1 2" key="1">
    <citation type="journal article" date="2019" name="Int. J. Syst. Evol. Microbiol.">
        <title>The Global Catalogue of Microorganisms (GCM) 10K type strain sequencing project: providing services to taxonomists for standard genome sequencing and annotation.</title>
        <authorList>
            <consortium name="The Broad Institute Genomics Platform"/>
            <consortium name="The Broad Institute Genome Sequencing Center for Infectious Disease"/>
            <person name="Wu L."/>
            <person name="Ma J."/>
        </authorList>
    </citation>
    <scope>NUCLEOTIDE SEQUENCE [LARGE SCALE GENOMIC DNA]</scope>
    <source>
        <strain evidence="1 2">JCM 16227</strain>
    </source>
</reference>
<accession>A0ABN3I4Z5</accession>